<dbReference type="InterPro" id="IPR040758">
    <property type="entry name" value="PrmC_N"/>
</dbReference>
<keyword evidence="2 5" id="KW-0808">Transferase</keyword>
<dbReference type="InterPro" id="IPR007848">
    <property type="entry name" value="Small_mtfrase_dom"/>
</dbReference>
<accession>A0A5F1ZV22</accession>
<dbReference type="RefSeq" id="WP_135645211.1">
    <property type="nucleotide sequence ID" value="NZ_RQER01000006.1"/>
</dbReference>
<sequence>MADSQDNVLNLLKKSEEFLKKKNIPSARLDAEILLADLLKIQRVKLYIDFERPLSVSEKDEYRERIVQRSKFRPTAYIIGKKAFFDSEFQVNESVLIPRPETEELVAWILEEYSQKDSSLNALDLCSGSGCIGISLAKARRNWQVSFSDLSTEAIEMNRKNIQEILNSEDRFQLYQGDLFSSLPGENQFDLIVSNPPYIPESEKPSIMPDVAEYEPHLALFVQDFENFHKRILIEALPFLKPNGVLYLETHPKYAGWLKETALSLGYSEAISKRDLSGRDSFVRLKRA</sequence>
<dbReference type="Pfam" id="PF17827">
    <property type="entry name" value="PrmC_N"/>
    <property type="match status" value="1"/>
</dbReference>
<dbReference type="PROSITE" id="PS00092">
    <property type="entry name" value="N6_MTASE"/>
    <property type="match status" value="1"/>
</dbReference>
<feature type="binding site" evidence="5">
    <location>
        <begin position="195"/>
        <end position="198"/>
    </location>
    <ligand>
        <name>substrate</name>
    </ligand>
</feature>
<dbReference type="CDD" id="cd02440">
    <property type="entry name" value="AdoMet_MTases"/>
    <property type="match status" value="1"/>
</dbReference>
<dbReference type="NCBIfam" id="TIGR03534">
    <property type="entry name" value="RF_mod_PrmC"/>
    <property type="match status" value="1"/>
</dbReference>
<comment type="caution">
    <text evidence="8">The sequence shown here is derived from an EMBL/GenBank/DDBJ whole genome shotgun (WGS) entry which is preliminary data.</text>
</comment>
<evidence type="ECO:0000313" key="10">
    <source>
        <dbReference type="Proteomes" id="UP000297273"/>
    </source>
</evidence>
<evidence type="ECO:0000313" key="11">
    <source>
        <dbReference type="Proteomes" id="UP000297946"/>
    </source>
</evidence>
<evidence type="ECO:0000313" key="9">
    <source>
        <dbReference type="EMBL" id="TGL42310.1"/>
    </source>
</evidence>
<evidence type="ECO:0000256" key="1">
    <source>
        <dbReference type="ARBA" id="ARBA00022603"/>
    </source>
</evidence>
<comment type="catalytic activity">
    <reaction evidence="4 5">
        <text>L-glutaminyl-[peptide chain release factor] + S-adenosyl-L-methionine = N(5)-methyl-L-glutaminyl-[peptide chain release factor] + S-adenosyl-L-homocysteine + H(+)</text>
        <dbReference type="Rhea" id="RHEA:42896"/>
        <dbReference type="Rhea" id="RHEA-COMP:10271"/>
        <dbReference type="Rhea" id="RHEA-COMP:10272"/>
        <dbReference type="ChEBI" id="CHEBI:15378"/>
        <dbReference type="ChEBI" id="CHEBI:30011"/>
        <dbReference type="ChEBI" id="CHEBI:57856"/>
        <dbReference type="ChEBI" id="CHEBI:59789"/>
        <dbReference type="ChEBI" id="CHEBI:61891"/>
        <dbReference type="EC" id="2.1.1.297"/>
    </reaction>
</comment>
<dbReference type="OrthoDB" id="9800643at2"/>
<dbReference type="GO" id="GO:0032259">
    <property type="term" value="P:methylation"/>
    <property type="evidence" value="ECO:0007669"/>
    <property type="project" value="UniProtKB-KW"/>
</dbReference>
<dbReference type="Pfam" id="PF05175">
    <property type="entry name" value="MTS"/>
    <property type="match status" value="1"/>
</dbReference>
<reference evidence="9" key="1">
    <citation type="submission" date="2018-10" db="EMBL/GenBank/DDBJ databases">
        <authorList>
            <person name="Vincent A.T."/>
            <person name="Schiettekatte O."/>
            <person name="Bourhy P."/>
            <person name="Veyrier F.J."/>
            <person name="Picardeau M."/>
        </authorList>
    </citation>
    <scope>NUCLEOTIDE SEQUENCE</scope>
    <source>
        <strain evidence="9">201702690</strain>
    </source>
</reference>
<evidence type="ECO:0000259" key="7">
    <source>
        <dbReference type="Pfam" id="PF17827"/>
    </source>
</evidence>
<organism evidence="8 11">
    <name type="scientific">Leptospira langatensis</name>
    <dbReference type="NCBI Taxonomy" id="2484983"/>
    <lineage>
        <taxon>Bacteria</taxon>
        <taxon>Pseudomonadati</taxon>
        <taxon>Spirochaetota</taxon>
        <taxon>Spirochaetia</taxon>
        <taxon>Leptospirales</taxon>
        <taxon>Leptospiraceae</taxon>
        <taxon>Leptospira</taxon>
    </lineage>
</organism>
<dbReference type="NCBIfam" id="TIGR00536">
    <property type="entry name" value="hemK_fam"/>
    <property type="match status" value="1"/>
</dbReference>
<dbReference type="Proteomes" id="UP000297273">
    <property type="component" value="Unassembled WGS sequence"/>
</dbReference>
<keyword evidence="1 5" id="KW-0489">Methyltransferase</keyword>
<dbReference type="Proteomes" id="UP000297946">
    <property type="component" value="Unassembled WGS sequence"/>
</dbReference>
<feature type="binding site" evidence="5">
    <location>
        <position position="149"/>
    </location>
    <ligand>
        <name>S-adenosyl-L-methionine</name>
        <dbReference type="ChEBI" id="CHEBI:59789"/>
    </ligand>
</feature>
<keyword evidence="3 5" id="KW-0949">S-adenosyl-L-methionine</keyword>
<dbReference type="PANTHER" id="PTHR18895:SF74">
    <property type="entry name" value="MTRF1L RELEASE FACTOR GLUTAMINE METHYLTRANSFERASE"/>
    <property type="match status" value="1"/>
</dbReference>
<dbReference type="PANTHER" id="PTHR18895">
    <property type="entry name" value="HEMK METHYLTRANSFERASE"/>
    <property type="match status" value="1"/>
</dbReference>
<dbReference type="InterPro" id="IPR050320">
    <property type="entry name" value="N5-glutamine_MTase"/>
</dbReference>
<dbReference type="HAMAP" id="MF_02126">
    <property type="entry name" value="RF_methyltr_PrmC"/>
    <property type="match status" value="1"/>
</dbReference>
<dbReference type="AlphaFoldDB" id="A0A5F1ZV22"/>
<dbReference type="InterPro" id="IPR002052">
    <property type="entry name" value="DNA_methylase_N6_adenine_CS"/>
</dbReference>
<evidence type="ECO:0000256" key="2">
    <source>
        <dbReference type="ARBA" id="ARBA00022679"/>
    </source>
</evidence>
<dbReference type="Gene3D" id="3.40.50.150">
    <property type="entry name" value="Vaccinia Virus protein VP39"/>
    <property type="match status" value="1"/>
</dbReference>
<keyword evidence="10" id="KW-1185">Reference proteome</keyword>
<evidence type="ECO:0000256" key="3">
    <source>
        <dbReference type="ARBA" id="ARBA00022691"/>
    </source>
</evidence>
<feature type="domain" description="Release factor glutamine methyltransferase N-terminal" evidence="7">
    <location>
        <begin position="11"/>
        <end position="80"/>
    </location>
</feature>
<dbReference type="SUPFAM" id="SSF53335">
    <property type="entry name" value="S-adenosyl-L-methionine-dependent methyltransferases"/>
    <property type="match status" value="1"/>
</dbReference>
<dbReference type="Gene3D" id="1.10.8.10">
    <property type="entry name" value="DNA helicase RuvA subunit, C-terminal domain"/>
    <property type="match status" value="1"/>
</dbReference>
<evidence type="ECO:0000256" key="5">
    <source>
        <dbReference type="HAMAP-Rule" id="MF_02126"/>
    </source>
</evidence>
<dbReference type="InterPro" id="IPR004556">
    <property type="entry name" value="HemK-like"/>
</dbReference>
<gene>
    <name evidence="5 8" type="primary">prmC</name>
    <name evidence="8" type="ORF">EHO57_09870</name>
    <name evidence="9" type="ORF">EHQ53_09005</name>
</gene>
<feature type="domain" description="Methyltransferase small" evidence="6">
    <location>
        <begin position="115"/>
        <end position="201"/>
    </location>
</feature>
<protein>
    <recommendedName>
        <fullName evidence="5">Release factor glutamine methyltransferase</fullName>
        <shortName evidence="5">RF MTase</shortName>
        <ecNumber evidence="5">2.1.1.297</ecNumber>
    </recommendedName>
    <alternativeName>
        <fullName evidence="5">N5-glutamine methyltransferase PrmC</fullName>
    </alternativeName>
    <alternativeName>
        <fullName evidence="5">Protein-(glutamine-N5) MTase PrmC</fullName>
    </alternativeName>
    <alternativeName>
        <fullName evidence="5">Protein-glutamine N-methyltransferase PrmC</fullName>
    </alternativeName>
</protein>
<name>A0A5F1ZV22_9LEPT</name>
<evidence type="ECO:0000313" key="8">
    <source>
        <dbReference type="EMBL" id="TGK01240.1"/>
    </source>
</evidence>
<dbReference type="GO" id="GO:0003676">
    <property type="term" value="F:nucleic acid binding"/>
    <property type="evidence" value="ECO:0007669"/>
    <property type="project" value="InterPro"/>
</dbReference>
<dbReference type="InterPro" id="IPR029063">
    <property type="entry name" value="SAM-dependent_MTases_sf"/>
</dbReference>
<feature type="binding site" evidence="5">
    <location>
        <position position="195"/>
    </location>
    <ligand>
        <name>S-adenosyl-L-methionine</name>
        <dbReference type="ChEBI" id="CHEBI:59789"/>
    </ligand>
</feature>
<dbReference type="EMBL" id="RQER01000006">
    <property type="protein sequence ID" value="TGK01240.1"/>
    <property type="molecule type" value="Genomic_DNA"/>
</dbReference>
<dbReference type="GO" id="GO:0102559">
    <property type="term" value="F:peptide chain release factor N(5)-glutamine methyltransferase activity"/>
    <property type="evidence" value="ECO:0007669"/>
    <property type="project" value="UniProtKB-EC"/>
</dbReference>
<dbReference type="InterPro" id="IPR019874">
    <property type="entry name" value="RF_methyltr_PrmC"/>
</dbReference>
<evidence type="ECO:0000256" key="4">
    <source>
        <dbReference type="ARBA" id="ARBA00048391"/>
    </source>
</evidence>
<proteinExistence type="inferred from homology"/>
<comment type="function">
    <text evidence="5">Methylates the class 1 translation termination release factors RF1/PrfA and RF2/PrfB on the glutamine residue of the universally conserved GGQ motif.</text>
</comment>
<dbReference type="EC" id="2.1.1.297" evidence="5"/>
<evidence type="ECO:0000259" key="6">
    <source>
        <dbReference type="Pfam" id="PF05175"/>
    </source>
</evidence>
<reference evidence="10 11" key="2">
    <citation type="journal article" date="2019" name="PLoS Negl. Trop. Dis.">
        <title>Revisiting the worldwide diversity of Leptospira species in the environment.</title>
        <authorList>
            <person name="Vincent A.T."/>
            <person name="Schiettekatte O."/>
            <person name="Bourhy P."/>
            <person name="Veyrier F.J."/>
            <person name="Picardeau M."/>
        </authorList>
    </citation>
    <scope>NUCLEOTIDE SEQUENCE [LARGE SCALE GENOMIC DNA]</scope>
    <source>
        <strain evidence="10">201702690</strain>
        <strain evidence="8 11">SSW18</strain>
    </source>
</reference>
<comment type="caution">
    <text evidence="5">Lacks conserved residue(s) required for the propagation of feature annotation.</text>
</comment>
<comment type="similarity">
    <text evidence="5">Belongs to the protein N5-glutamine methyltransferase family. PrmC subfamily.</text>
</comment>
<dbReference type="EMBL" id="RQGC01000004">
    <property type="protein sequence ID" value="TGL42310.1"/>
    <property type="molecule type" value="Genomic_DNA"/>
</dbReference>